<comment type="caution">
    <text evidence="7">The sequence shown here is derived from an EMBL/GenBank/DDBJ whole genome shotgun (WGS) entry which is preliminary data.</text>
</comment>
<dbReference type="InterPro" id="IPR020846">
    <property type="entry name" value="MFS_dom"/>
</dbReference>
<feature type="transmembrane region" description="Helical" evidence="5">
    <location>
        <begin position="212"/>
        <end position="233"/>
    </location>
</feature>
<evidence type="ECO:0000256" key="4">
    <source>
        <dbReference type="ARBA" id="ARBA00023136"/>
    </source>
</evidence>
<protein>
    <submittedName>
        <fullName evidence="7">MFS transporter</fullName>
    </submittedName>
</protein>
<dbReference type="Gene3D" id="1.20.1250.20">
    <property type="entry name" value="MFS general substrate transporter like domains"/>
    <property type="match status" value="2"/>
</dbReference>
<feature type="transmembrane region" description="Helical" evidence="5">
    <location>
        <begin position="337"/>
        <end position="354"/>
    </location>
</feature>
<dbReference type="SUPFAM" id="SSF103473">
    <property type="entry name" value="MFS general substrate transporter"/>
    <property type="match status" value="1"/>
</dbReference>
<feature type="transmembrane region" description="Helical" evidence="5">
    <location>
        <begin position="137"/>
        <end position="158"/>
    </location>
</feature>
<gene>
    <name evidence="7" type="ORF">NG799_04660</name>
</gene>
<evidence type="ECO:0000313" key="8">
    <source>
        <dbReference type="Proteomes" id="UP001525890"/>
    </source>
</evidence>
<dbReference type="PANTHER" id="PTHR23526">
    <property type="entry name" value="INTEGRAL MEMBRANE TRANSPORT PROTEIN-RELATED"/>
    <property type="match status" value="1"/>
</dbReference>
<name>A0ABT2MNR6_9CYAN</name>
<feature type="transmembrane region" description="Helical" evidence="5">
    <location>
        <begin position="110"/>
        <end position="131"/>
    </location>
</feature>
<feature type="transmembrane region" description="Helical" evidence="5">
    <location>
        <begin position="428"/>
        <end position="452"/>
    </location>
</feature>
<keyword evidence="2 5" id="KW-0812">Transmembrane</keyword>
<evidence type="ECO:0000256" key="2">
    <source>
        <dbReference type="ARBA" id="ARBA00022692"/>
    </source>
</evidence>
<keyword evidence="8" id="KW-1185">Reference proteome</keyword>
<feature type="domain" description="Major facilitator superfamily (MFS) profile" evidence="6">
    <location>
        <begin position="256"/>
        <end position="480"/>
    </location>
</feature>
<sequence length="480" mass="51990">MTQSKLTIAFPLKKPLFSEYLAENSLVLPNGKRSKPAIRTSLQASTLDGVFATFFSCATGGVLLSNFLLDLGASNVEIGLLAAIPMLVNFLQPVGAYLGDRTTSRHWYTLSIFSISRLLWLFLLLGIGWFLVDPRQAHHLILGTLAIVALTHILGAFGSPSWVSWMAALVPDRLRGRYFGFRNSAANLTNLLAMPILGVMVSQWDGGTIEGYGIILCVAIAAGIISLCFQFLMADVNPQIWGSDSESLPNHEPTPPTSAIALPSFLKDKNFRMFLLYFGGWMFAVNLSAPFFNLYLLKDLDIDVSWVTLYNSLAAGANLLMLPIWGKLADRLGNRPLLLFVGILVAITPVLWLVTGTQGILLWIGLPLLHLISGATWAAVDLCGSNIQMEIAPAKQPSSYFAIAAAVSGLAGAVGTTLGGFIATQSAFGGFVGLFAFSALLRLLALVPLLFLQEPRSQSLRQILDNLASFWLKPRLNSDS</sequence>
<dbReference type="PANTHER" id="PTHR23526:SF2">
    <property type="entry name" value="MAJOR FACILITATOR SUPERFAMILY (MFS) PROFILE DOMAIN-CONTAINING PROTEIN"/>
    <property type="match status" value="1"/>
</dbReference>
<feature type="transmembrane region" description="Helical" evidence="5">
    <location>
        <begin position="80"/>
        <end position="98"/>
    </location>
</feature>
<evidence type="ECO:0000313" key="7">
    <source>
        <dbReference type="EMBL" id="MCT7965625.1"/>
    </source>
</evidence>
<keyword evidence="3 5" id="KW-1133">Transmembrane helix</keyword>
<evidence type="ECO:0000256" key="3">
    <source>
        <dbReference type="ARBA" id="ARBA00022989"/>
    </source>
</evidence>
<evidence type="ECO:0000256" key="5">
    <source>
        <dbReference type="SAM" id="Phobius"/>
    </source>
</evidence>
<feature type="transmembrane region" description="Helical" evidence="5">
    <location>
        <begin position="49"/>
        <end position="68"/>
    </location>
</feature>
<dbReference type="InterPro" id="IPR036259">
    <property type="entry name" value="MFS_trans_sf"/>
</dbReference>
<dbReference type="RefSeq" id="WP_368005313.1">
    <property type="nucleotide sequence ID" value="NZ_JAMXFF010000004.1"/>
</dbReference>
<evidence type="ECO:0000259" key="6">
    <source>
        <dbReference type="PROSITE" id="PS50850"/>
    </source>
</evidence>
<dbReference type="InterPro" id="IPR011701">
    <property type="entry name" value="MFS"/>
</dbReference>
<dbReference type="EMBL" id="JAMXFF010000004">
    <property type="protein sequence ID" value="MCT7965625.1"/>
    <property type="molecule type" value="Genomic_DNA"/>
</dbReference>
<dbReference type="PROSITE" id="PS50850">
    <property type="entry name" value="MFS"/>
    <property type="match status" value="1"/>
</dbReference>
<feature type="transmembrane region" description="Helical" evidence="5">
    <location>
        <begin position="179"/>
        <end position="200"/>
    </location>
</feature>
<feature type="transmembrane region" description="Helical" evidence="5">
    <location>
        <begin position="274"/>
        <end position="292"/>
    </location>
</feature>
<organism evidence="7 8">
    <name type="scientific">Laspinema palackyanum D2a</name>
    <dbReference type="NCBI Taxonomy" id="2953684"/>
    <lineage>
        <taxon>Bacteria</taxon>
        <taxon>Bacillati</taxon>
        <taxon>Cyanobacteriota</taxon>
        <taxon>Cyanophyceae</taxon>
        <taxon>Oscillatoriophycideae</taxon>
        <taxon>Oscillatoriales</taxon>
        <taxon>Laspinemataceae</taxon>
        <taxon>Laspinema</taxon>
        <taxon>Laspinema palackyanum</taxon>
    </lineage>
</organism>
<keyword evidence="4 5" id="KW-0472">Membrane</keyword>
<evidence type="ECO:0000256" key="1">
    <source>
        <dbReference type="ARBA" id="ARBA00004651"/>
    </source>
</evidence>
<reference evidence="7 8" key="1">
    <citation type="journal article" date="2022" name="Front. Microbiol.">
        <title>High genomic differentiation and limited gene flow indicate recent cryptic speciation within the genus Laspinema (cyanobacteria).</title>
        <authorList>
            <person name="Stanojkovic A."/>
            <person name="Skoupy S."/>
            <person name="Skaloud P."/>
            <person name="Dvorak P."/>
        </authorList>
    </citation>
    <scope>NUCLEOTIDE SEQUENCE [LARGE SCALE GENOMIC DNA]</scope>
    <source>
        <strain evidence="7 8">D2a</strain>
    </source>
</reference>
<dbReference type="Proteomes" id="UP001525890">
    <property type="component" value="Unassembled WGS sequence"/>
</dbReference>
<proteinExistence type="predicted"/>
<accession>A0ABT2MNR6</accession>
<comment type="subcellular location">
    <subcellularLocation>
        <location evidence="1">Cell membrane</location>
        <topology evidence="1">Multi-pass membrane protein</topology>
    </subcellularLocation>
</comment>
<feature type="transmembrane region" description="Helical" evidence="5">
    <location>
        <begin position="360"/>
        <end position="380"/>
    </location>
</feature>
<dbReference type="Pfam" id="PF07690">
    <property type="entry name" value="MFS_1"/>
    <property type="match status" value="1"/>
</dbReference>
<dbReference type="InterPro" id="IPR052528">
    <property type="entry name" value="Sugar_transport-like"/>
</dbReference>
<feature type="transmembrane region" description="Helical" evidence="5">
    <location>
        <begin position="400"/>
        <end position="422"/>
    </location>
</feature>
<feature type="transmembrane region" description="Helical" evidence="5">
    <location>
        <begin position="304"/>
        <end position="325"/>
    </location>
</feature>